<organism evidence="2 3">
    <name type="scientific">Hypsibius exemplaris</name>
    <name type="common">Freshwater tardigrade</name>
    <dbReference type="NCBI Taxonomy" id="2072580"/>
    <lineage>
        <taxon>Eukaryota</taxon>
        <taxon>Metazoa</taxon>
        <taxon>Ecdysozoa</taxon>
        <taxon>Tardigrada</taxon>
        <taxon>Eutardigrada</taxon>
        <taxon>Parachela</taxon>
        <taxon>Hypsibioidea</taxon>
        <taxon>Hypsibiidae</taxon>
        <taxon>Hypsibius</taxon>
    </lineage>
</organism>
<proteinExistence type="predicted"/>
<feature type="compositionally biased region" description="Basic and acidic residues" evidence="1">
    <location>
        <begin position="27"/>
        <end position="36"/>
    </location>
</feature>
<comment type="caution">
    <text evidence="2">The sequence shown here is derived from an EMBL/GenBank/DDBJ whole genome shotgun (WGS) entry which is preliminary data.</text>
</comment>
<protein>
    <submittedName>
        <fullName evidence="2">Uncharacterized protein</fullName>
    </submittedName>
</protein>
<feature type="region of interest" description="Disordered" evidence="1">
    <location>
        <begin position="1"/>
        <end position="70"/>
    </location>
</feature>
<sequence>MEPFILPPLEMEMPPALESPSRMMRSSQDKSLRSSQDKSPLSFTGYDGTTDEEEPHSFNSSVASSSDDRLPPVMISRENVITLVDSSGREFHTNLRASDLEYLVKYSIRSNLRRDMRMQKAARTDVFPGRSAYGTNGNGEGHSHYTTQTTLSTNQYGGPAKRTANQVYNNLSSKETFDLLGYR</sequence>
<evidence type="ECO:0000256" key="1">
    <source>
        <dbReference type="SAM" id="MobiDB-lite"/>
    </source>
</evidence>
<name>A0A9X6N954_HYPEX</name>
<dbReference type="Proteomes" id="UP000192578">
    <property type="component" value="Unassembled WGS sequence"/>
</dbReference>
<evidence type="ECO:0000313" key="3">
    <source>
        <dbReference type="Proteomes" id="UP000192578"/>
    </source>
</evidence>
<dbReference type="AlphaFoldDB" id="A0A9X6N954"/>
<evidence type="ECO:0000313" key="2">
    <source>
        <dbReference type="EMBL" id="OWA50022.1"/>
    </source>
</evidence>
<gene>
    <name evidence="2" type="ORF">BV898_14553</name>
</gene>
<feature type="compositionally biased region" description="Low complexity" evidence="1">
    <location>
        <begin position="1"/>
        <end position="20"/>
    </location>
</feature>
<keyword evidence="3" id="KW-1185">Reference proteome</keyword>
<accession>A0A9X6N954</accession>
<dbReference type="EMBL" id="MTYJ01000180">
    <property type="protein sequence ID" value="OWA50022.1"/>
    <property type="molecule type" value="Genomic_DNA"/>
</dbReference>
<reference evidence="3" key="1">
    <citation type="submission" date="2017-01" db="EMBL/GenBank/DDBJ databases">
        <title>Comparative genomics of anhydrobiosis in the tardigrade Hypsibius dujardini.</title>
        <authorList>
            <person name="Yoshida Y."/>
            <person name="Koutsovoulos G."/>
            <person name="Laetsch D."/>
            <person name="Stevens L."/>
            <person name="Kumar S."/>
            <person name="Horikawa D."/>
            <person name="Ishino K."/>
            <person name="Komine S."/>
            <person name="Tomita M."/>
            <person name="Blaxter M."/>
            <person name="Arakawa K."/>
        </authorList>
    </citation>
    <scope>NUCLEOTIDE SEQUENCE [LARGE SCALE GENOMIC DNA]</scope>
    <source>
        <strain evidence="3">Z151</strain>
    </source>
</reference>